<evidence type="ECO:0000256" key="1">
    <source>
        <dbReference type="SAM" id="MobiDB-lite"/>
    </source>
</evidence>
<feature type="region of interest" description="Disordered" evidence="1">
    <location>
        <begin position="400"/>
        <end position="544"/>
    </location>
</feature>
<accession>A0A0E9NAV4</accession>
<dbReference type="STRING" id="698492.A0A0E9NAV4"/>
<dbReference type="InterPro" id="IPR013083">
    <property type="entry name" value="Znf_RING/FYVE/PHD"/>
</dbReference>
<feature type="compositionally biased region" description="Basic and acidic residues" evidence="1">
    <location>
        <begin position="232"/>
        <end position="244"/>
    </location>
</feature>
<feature type="compositionally biased region" description="Polar residues" evidence="1">
    <location>
        <begin position="246"/>
        <end position="260"/>
    </location>
</feature>
<gene>
    <name evidence="2" type="ORF">G7K_1171-t1</name>
</gene>
<dbReference type="Gene3D" id="3.30.40.10">
    <property type="entry name" value="Zinc/RING finger domain, C3HC4 (zinc finger)"/>
    <property type="match status" value="1"/>
</dbReference>
<dbReference type="EMBL" id="BACD03000006">
    <property type="protein sequence ID" value="GAO46954.1"/>
    <property type="molecule type" value="Genomic_DNA"/>
</dbReference>
<feature type="region of interest" description="Disordered" evidence="1">
    <location>
        <begin position="97"/>
        <end position="139"/>
    </location>
</feature>
<reference evidence="2 3" key="1">
    <citation type="journal article" date="2011" name="J. Gen. Appl. Microbiol.">
        <title>Draft genome sequencing of the enigmatic yeast Saitoella complicata.</title>
        <authorList>
            <person name="Nishida H."/>
            <person name="Hamamoto M."/>
            <person name="Sugiyama J."/>
        </authorList>
    </citation>
    <scope>NUCLEOTIDE SEQUENCE [LARGE SCALE GENOMIC DNA]</scope>
    <source>
        <strain evidence="2 3">NRRL Y-17804</strain>
    </source>
</reference>
<evidence type="ECO:0000313" key="2">
    <source>
        <dbReference type="EMBL" id="GAO46954.1"/>
    </source>
</evidence>
<keyword evidence="3" id="KW-1185">Reference proteome</keyword>
<feature type="region of interest" description="Disordered" evidence="1">
    <location>
        <begin position="203"/>
        <end position="279"/>
    </location>
</feature>
<dbReference type="AlphaFoldDB" id="A0A0E9NAV4"/>
<evidence type="ECO:0000313" key="3">
    <source>
        <dbReference type="Proteomes" id="UP000033140"/>
    </source>
</evidence>
<feature type="region of interest" description="Disordered" evidence="1">
    <location>
        <begin position="373"/>
        <end position="392"/>
    </location>
</feature>
<name>A0A0E9NAV4_SAICN</name>
<feature type="compositionally biased region" description="Basic residues" evidence="1">
    <location>
        <begin position="440"/>
        <end position="456"/>
    </location>
</feature>
<evidence type="ECO:0008006" key="4">
    <source>
        <dbReference type="Google" id="ProtNLM"/>
    </source>
</evidence>
<sequence>MSSDFPLGTIPERLRCSNCQQFVKRPYKTPCCEQSICGNCRDDLPPSCPICDHSPTTPEDCTENPSLKTTVAVFLRMAEKKWKDAQTKEAKKRVAEQFNVQGSGTDPDVPTLKLEVSGGQKSDEVQDNTDSDNNTAANGGLADLSAQWSVQNQNPYASASSMMGLYGNMGTSGMFNPLSMGMGGYPIVNMRFGAVGGTANGGVNGKGDNWAAHQQHHRQQQHQSQRPVPVERSSDTMAHVEAKSGHNMQDLSGSESTNGTAKHELDLTSGPNNTTQKLDPDNVQARIDAIIKASASASPAPPSDMAPKPIAHFPAGHAMYASEVGDLGGMSGSYQQYAHGRAIQAYRGAWSMGTHPAGRGSSTLPPAPVIVEGAPIGPRSNVPSIRGGRGNFRGGMQLRGGFGSRGRTGHTSDLGNILGAMRSHGPQDEPMFNDEYRGKSASRSRSRGRSHSRSRARSVGSDRDTPSVRSGLSQSSRYRSFPRSRERSRSMSRSRSRSKINTSGDRLCSRSRTRSPNYTKRGRSASSKDRRSRTERDMRSGVSIGPRVGISVNLLRRGDPGQGLGPENRHRQDHLALARKDLRKTPRDAGGVVVLGLDVTEILSHLTSPRAVADETDRPHLVKRGELGNATGMIEVIVTEAVPAVGRETHLEARSMMMGKRWKNAKRAWSEREKKSDKLPGCFPPFARPGFCPCETSSTPSATPI</sequence>
<dbReference type="SUPFAM" id="SSF57850">
    <property type="entry name" value="RING/U-box"/>
    <property type="match status" value="1"/>
</dbReference>
<reference evidence="2 3" key="3">
    <citation type="journal article" date="2015" name="Genome Announc.">
        <title>Draft Genome Sequence of the Archiascomycetous Yeast Saitoella complicata.</title>
        <authorList>
            <person name="Yamauchi K."/>
            <person name="Kondo S."/>
            <person name="Hamamoto M."/>
            <person name="Takahashi Y."/>
            <person name="Ogura Y."/>
            <person name="Hayashi T."/>
            <person name="Nishida H."/>
        </authorList>
    </citation>
    <scope>NUCLEOTIDE SEQUENCE [LARGE SCALE GENOMIC DNA]</scope>
    <source>
        <strain evidence="2 3">NRRL Y-17804</strain>
    </source>
</reference>
<organism evidence="2 3">
    <name type="scientific">Saitoella complicata (strain BCRC 22490 / CBS 7301 / JCM 7358 / NBRC 10748 / NRRL Y-17804)</name>
    <dbReference type="NCBI Taxonomy" id="698492"/>
    <lineage>
        <taxon>Eukaryota</taxon>
        <taxon>Fungi</taxon>
        <taxon>Dikarya</taxon>
        <taxon>Ascomycota</taxon>
        <taxon>Taphrinomycotina</taxon>
        <taxon>Taphrinomycotina incertae sedis</taxon>
        <taxon>Saitoella</taxon>
    </lineage>
</organism>
<protein>
    <recommendedName>
        <fullName evidence="4">RING-type domain-containing protein</fullName>
    </recommendedName>
</protein>
<proteinExistence type="predicted"/>
<reference evidence="2 3" key="2">
    <citation type="journal article" date="2014" name="J. Gen. Appl. Microbiol.">
        <title>The early diverging ascomycetous budding yeast Saitoella complicata has three histone deacetylases belonging to the Clr6, Hos2, and Rpd3 lineages.</title>
        <authorList>
            <person name="Nishida H."/>
            <person name="Matsumoto T."/>
            <person name="Kondo S."/>
            <person name="Hamamoto M."/>
            <person name="Yoshikawa H."/>
        </authorList>
    </citation>
    <scope>NUCLEOTIDE SEQUENCE [LARGE SCALE GENOMIC DNA]</scope>
    <source>
        <strain evidence="2 3">NRRL Y-17804</strain>
    </source>
</reference>
<dbReference type="Proteomes" id="UP000033140">
    <property type="component" value="Unassembled WGS sequence"/>
</dbReference>
<feature type="compositionally biased region" description="Basic and acidic residues" evidence="1">
    <location>
        <begin position="526"/>
        <end position="539"/>
    </location>
</feature>
<feature type="region of interest" description="Disordered" evidence="1">
    <location>
        <begin position="553"/>
        <end position="572"/>
    </location>
</feature>
<comment type="caution">
    <text evidence="2">The sequence shown here is derived from an EMBL/GenBank/DDBJ whole genome shotgun (WGS) entry which is preliminary data.</text>
</comment>